<accession>A0A2P6RJD0</accession>
<dbReference type="OMA" id="GWRNGFS"/>
<proteinExistence type="predicted"/>
<dbReference type="Gramene" id="PRQ46534">
    <property type="protein sequence ID" value="PRQ46534"/>
    <property type="gene ID" value="RchiOBHm_Chr2g0090061"/>
</dbReference>
<feature type="region of interest" description="Disordered" evidence="1">
    <location>
        <begin position="388"/>
        <end position="473"/>
    </location>
</feature>
<feature type="compositionally biased region" description="Low complexity" evidence="1">
    <location>
        <begin position="638"/>
        <end position="651"/>
    </location>
</feature>
<feature type="compositionally biased region" description="Low complexity" evidence="1">
    <location>
        <begin position="534"/>
        <end position="546"/>
    </location>
</feature>
<gene>
    <name evidence="3" type="ORF">RchiOBHm_Chr2g0090061</name>
</gene>
<feature type="domain" description="DUF4378" evidence="2">
    <location>
        <begin position="720"/>
        <end position="842"/>
    </location>
</feature>
<feature type="region of interest" description="Disordered" evidence="1">
    <location>
        <begin position="33"/>
        <end position="80"/>
    </location>
</feature>
<dbReference type="InterPro" id="IPR025486">
    <property type="entry name" value="DUF4378"/>
</dbReference>
<name>A0A2P6RJD0_ROSCH</name>
<feature type="compositionally biased region" description="Polar residues" evidence="1">
    <location>
        <begin position="520"/>
        <end position="533"/>
    </location>
</feature>
<feature type="region of interest" description="Disordered" evidence="1">
    <location>
        <begin position="150"/>
        <end position="185"/>
    </location>
</feature>
<evidence type="ECO:0000259" key="2">
    <source>
        <dbReference type="Pfam" id="PF14309"/>
    </source>
</evidence>
<keyword evidence="4" id="KW-1185">Reference proteome</keyword>
<dbReference type="PANTHER" id="PTHR34282">
    <property type="entry name" value="OS01G0228800 PROTEIN-RELATED"/>
    <property type="match status" value="1"/>
</dbReference>
<feature type="compositionally biased region" description="Basic and acidic residues" evidence="1">
    <location>
        <begin position="43"/>
        <end position="52"/>
    </location>
</feature>
<evidence type="ECO:0000313" key="4">
    <source>
        <dbReference type="Proteomes" id="UP000238479"/>
    </source>
</evidence>
<feature type="compositionally biased region" description="Basic and acidic residues" evidence="1">
    <location>
        <begin position="404"/>
        <end position="453"/>
    </location>
</feature>
<feature type="compositionally biased region" description="Polar residues" evidence="1">
    <location>
        <begin position="499"/>
        <end position="510"/>
    </location>
</feature>
<dbReference type="PANTHER" id="PTHR34282:SF2">
    <property type="entry name" value="DUF3741 DOMAIN-CONTAINING PROTEIN"/>
    <property type="match status" value="1"/>
</dbReference>
<feature type="region of interest" description="Disordered" evidence="1">
    <location>
        <begin position="485"/>
        <end position="576"/>
    </location>
</feature>
<dbReference type="Pfam" id="PF14309">
    <property type="entry name" value="DUF4378"/>
    <property type="match status" value="1"/>
</dbReference>
<sequence length="845" mass="93840">MPQDGLKSALYRSFITCDDPKGVVDCGMIMRRSKSSGGSQIMDKQKKIEVQRNSKNSISTSPSSLGLISQEEFQSSSSSSSFQLMEVSRGAQRLNHMIGSWSNEKKRFDHGQSKDIAKDLLKGALDLQESLVMLGKLQEASQYMSNLNKKHMGQPERAYSNRYGDQGYVKPRLSSDGYSSRNSNEELKKVIRDSLVRQKLFENTSTAEKGCAYSPQRYRDSYSDSTPSTSSSQSSMYHNSSEYSSIASQKAKGPSLIAKLMGIEDYPLKSVQEGEKVSKQQRPAFEIDRPKVRKPLTASQSVDPEKRSLREVLDTMRFKGLLRNNSFEEPKFEIHHSNKLESEKRFNGDSPPIVLIKPISVESPEMEANAPIVRGEEAFYNRRMLKKLRSEEEVSPKTASGKEGALRSDKVQQKLVVEETSIRKTSKEEGAKKHRGAVDKHGEKEAKTKEMASRKLKASQPVVHKSQKEAIDKRVDKIQKVAAVNRNSAEKDRVIAKTVSKSKSQDQDIVTSAKARKPESGSNIKRTPVSRQPSTVTSTSSKRSTVQNAECNSSERRRNHLRKEKPVKEPTGAKSVAKNVVSEEIVRRIDTSDKSESSLISSENTPILTSSNTDSRDQLLKEEEKETYGSQSEGHCNSFQSSLSEATSLSSMQETNPETAVEVSGDISQSGKDGKTVRSGENLREFLLSNASFLSHAEEYFDLDVNGSTILQTSSVSNFGVSNSRLVLNCASELVECKIFQASQTVDPLSLTFKGKSKVSISLDKLVEDIWNGIENLRSYSKLAGDNLLADSLYAMLEKDVMCKGVGKGTWDLGWRNGFSGDEGEQVVSDIERLIFNGLIEEVFA</sequence>
<dbReference type="Proteomes" id="UP000238479">
    <property type="component" value="Chromosome 2"/>
</dbReference>
<comment type="caution">
    <text evidence="3">The sequence shown here is derived from an EMBL/GenBank/DDBJ whole genome shotgun (WGS) entry which is preliminary data.</text>
</comment>
<evidence type="ECO:0000313" key="3">
    <source>
        <dbReference type="EMBL" id="PRQ46534.1"/>
    </source>
</evidence>
<reference evidence="3 4" key="1">
    <citation type="journal article" date="2018" name="Nat. Genet.">
        <title>The Rosa genome provides new insights in the design of modern roses.</title>
        <authorList>
            <person name="Bendahmane M."/>
        </authorList>
    </citation>
    <scope>NUCLEOTIDE SEQUENCE [LARGE SCALE GENOMIC DNA]</scope>
    <source>
        <strain evidence="4">cv. Old Blush</strain>
    </source>
</reference>
<feature type="compositionally biased region" description="Polar residues" evidence="1">
    <location>
        <begin position="603"/>
        <end position="613"/>
    </location>
</feature>
<dbReference type="STRING" id="74649.A0A2P6RJD0"/>
<feature type="compositionally biased region" description="Basic and acidic residues" evidence="1">
    <location>
        <begin position="614"/>
        <end position="627"/>
    </location>
</feature>
<dbReference type="AlphaFoldDB" id="A0A2P6RJD0"/>
<evidence type="ECO:0000256" key="1">
    <source>
        <dbReference type="SAM" id="MobiDB-lite"/>
    </source>
</evidence>
<dbReference type="EMBL" id="PDCK01000040">
    <property type="protein sequence ID" value="PRQ46534.1"/>
    <property type="molecule type" value="Genomic_DNA"/>
</dbReference>
<organism evidence="3 4">
    <name type="scientific">Rosa chinensis</name>
    <name type="common">China rose</name>
    <dbReference type="NCBI Taxonomy" id="74649"/>
    <lineage>
        <taxon>Eukaryota</taxon>
        <taxon>Viridiplantae</taxon>
        <taxon>Streptophyta</taxon>
        <taxon>Embryophyta</taxon>
        <taxon>Tracheophyta</taxon>
        <taxon>Spermatophyta</taxon>
        <taxon>Magnoliopsida</taxon>
        <taxon>eudicotyledons</taxon>
        <taxon>Gunneridae</taxon>
        <taxon>Pentapetalae</taxon>
        <taxon>rosids</taxon>
        <taxon>fabids</taxon>
        <taxon>Rosales</taxon>
        <taxon>Rosaceae</taxon>
        <taxon>Rosoideae</taxon>
        <taxon>Rosoideae incertae sedis</taxon>
        <taxon>Rosa</taxon>
    </lineage>
</organism>
<feature type="compositionally biased region" description="Low complexity" evidence="1">
    <location>
        <begin position="223"/>
        <end position="237"/>
    </location>
</feature>
<feature type="region of interest" description="Disordered" evidence="1">
    <location>
        <begin position="589"/>
        <end position="677"/>
    </location>
</feature>
<feature type="compositionally biased region" description="Polar residues" evidence="1">
    <location>
        <begin position="628"/>
        <end position="637"/>
    </location>
</feature>
<protein>
    <recommendedName>
        <fullName evidence="2">DUF4378 domain-containing protein</fullName>
    </recommendedName>
</protein>
<feature type="compositionally biased region" description="Low complexity" evidence="1">
    <location>
        <begin position="54"/>
        <end position="80"/>
    </location>
</feature>
<feature type="region of interest" description="Disordered" evidence="1">
    <location>
        <begin position="212"/>
        <end position="237"/>
    </location>
</feature>